<evidence type="ECO:0000313" key="7">
    <source>
        <dbReference type="EMBL" id="RGR72652.1"/>
    </source>
</evidence>
<name>A0A412FWW0_9FIRM</name>
<evidence type="ECO:0000256" key="3">
    <source>
        <dbReference type="ARBA" id="ARBA00022679"/>
    </source>
</evidence>
<feature type="modified residue" description="Phosphohistidine; by HPr" evidence="6">
    <location>
        <position position="77"/>
    </location>
</feature>
<dbReference type="Gene3D" id="1.20.58.80">
    <property type="entry name" value="Phosphotransferase system, lactose/cellobiose-type IIA subunit"/>
    <property type="match status" value="1"/>
</dbReference>
<keyword evidence="4" id="KW-0598">Phosphotransferase system</keyword>
<evidence type="ECO:0000256" key="5">
    <source>
        <dbReference type="PIRSR" id="PIRSR000699-1"/>
    </source>
</evidence>
<keyword evidence="8" id="KW-1185">Reference proteome</keyword>
<dbReference type="AlphaFoldDB" id="A0A412FWW0"/>
<dbReference type="GO" id="GO:0016740">
    <property type="term" value="F:transferase activity"/>
    <property type="evidence" value="ECO:0007669"/>
    <property type="project" value="UniProtKB-KW"/>
</dbReference>
<dbReference type="GeneID" id="83015986"/>
<organism evidence="7 8">
    <name type="scientific">Holdemania filiformis</name>
    <dbReference type="NCBI Taxonomy" id="61171"/>
    <lineage>
        <taxon>Bacteria</taxon>
        <taxon>Bacillati</taxon>
        <taxon>Bacillota</taxon>
        <taxon>Erysipelotrichia</taxon>
        <taxon>Erysipelotrichales</taxon>
        <taxon>Erysipelotrichaceae</taxon>
        <taxon>Holdemania</taxon>
    </lineage>
</organism>
<dbReference type="InterPro" id="IPR036542">
    <property type="entry name" value="PTS_IIA_lac/cel_sf"/>
</dbReference>
<keyword evidence="3" id="KW-0808">Transferase</keyword>
<keyword evidence="1" id="KW-0813">Transport</keyword>
<accession>A0A412FWW0</accession>
<dbReference type="PIRSF" id="PIRSF000699">
    <property type="entry name" value="PTS_IILac_III"/>
    <property type="match status" value="1"/>
</dbReference>
<evidence type="ECO:0000313" key="8">
    <source>
        <dbReference type="Proteomes" id="UP000284178"/>
    </source>
</evidence>
<comment type="caution">
    <text evidence="7">The sequence shown here is derived from an EMBL/GenBank/DDBJ whole genome shotgun (WGS) entry which is preliminary data.</text>
</comment>
<dbReference type="InterPro" id="IPR003188">
    <property type="entry name" value="PTS_IIA_lac/cel"/>
</dbReference>
<proteinExistence type="predicted"/>
<sequence>MQQELTNVSCEIIAKVGTAKGLFVEAIETAAAGQLDQARALLSEGEQIFNQGHEAHGQLLTQFAAGAEVKVDLLLVHAECQMMSAEDFKVIAEEVIAIAEKRIHA</sequence>
<gene>
    <name evidence="7" type="ORF">DWY25_11340</name>
</gene>
<dbReference type="Pfam" id="PF02255">
    <property type="entry name" value="PTS_IIA"/>
    <property type="match status" value="1"/>
</dbReference>
<protein>
    <submittedName>
        <fullName evidence="7">PTS lactose/cellobiose transporter subunit IIA</fullName>
    </submittedName>
</protein>
<feature type="active site" description="Tele-phosphohistidine intermediate" evidence="5">
    <location>
        <position position="77"/>
    </location>
</feature>
<evidence type="ECO:0000256" key="1">
    <source>
        <dbReference type="ARBA" id="ARBA00022448"/>
    </source>
</evidence>
<dbReference type="SUPFAM" id="SSF46973">
    <property type="entry name" value="Enzyme IIa from lactose specific PTS, IIa-lac"/>
    <property type="match status" value="1"/>
</dbReference>
<dbReference type="Proteomes" id="UP000284178">
    <property type="component" value="Unassembled WGS sequence"/>
</dbReference>
<evidence type="ECO:0000256" key="6">
    <source>
        <dbReference type="PROSITE-ProRule" id="PRU00418"/>
    </source>
</evidence>
<reference evidence="7 8" key="1">
    <citation type="submission" date="2018-08" db="EMBL/GenBank/DDBJ databases">
        <title>A genome reference for cultivated species of the human gut microbiota.</title>
        <authorList>
            <person name="Zou Y."/>
            <person name="Xue W."/>
            <person name="Luo G."/>
        </authorList>
    </citation>
    <scope>NUCLEOTIDE SEQUENCE [LARGE SCALE GENOMIC DNA]</scope>
    <source>
        <strain evidence="7 8">AF24-29</strain>
    </source>
</reference>
<dbReference type="GO" id="GO:0009401">
    <property type="term" value="P:phosphoenolpyruvate-dependent sugar phosphotransferase system"/>
    <property type="evidence" value="ECO:0007669"/>
    <property type="project" value="UniProtKB-KW"/>
</dbReference>
<dbReference type="PANTHER" id="PTHR34382:SF7">
    <property type="entry name" value="PTS SYSTEM N,N'-DIACETYLCHITOBIOSE-SPECIFIC EIIA COMPONENT"/>
    <property type="match status" value="1"/>
</dbReference>
<dbReference type="RefSeq" id="WP_006060075.1">
    <property type="nucleotide sequence ID" value="NZ_CABJCV010000014.1"/>
</dbReference>
<keyword evidence="2" id="KW-0762">Sugar transport</keyword>
<evidence type="ECO:0000256" key="2">
    <source>
        <dbReference type="ARBA" id="ARBA00022597"/>
    </source>
</evidence>
<dbReference type="PROSITE" id="PS51095">
    <property type="entry name" value="PTS_EIIA_TYPE_3"/>
    <property type="match status" value="1"/>
</dbReference>
<dbReference type="EMBL" id="QRUP01000014">
    <property type="protein sequence ID" value="RGR72652.1"/>
    <property type="molecule type" value="Genomic_DNA"/>
</dbReference>
<evidence type="ECO:0000256" key="4">
    <source>
        <dbReference type="ARBA" id="ARBA00022683"/>
    </source>
</evidence>
<dbReference type="PANTHER" id="PTHR34382">
    <property type="entry name" value="PTS SYSTEM N,N'-DIACETYLCHITOBIOSE-SPECIFIC EIIA COMPONENT"/>
    <property type="match status" value="1"/>
</dbReference>